<keyword evidence="7" id="KW-1185">Reference proteome</keyword>
<comment type="caution">
    <text evidence="6">The sequence shown here is derived from an EMBL/GenBank/DDBJ whole genome shotgun (WGS) entry which is preliminary data.</text>
</comment>
<name>A0A1V9XY14_9ACAR</name>
<organism evidence="6 7">
    <name type="scientific">Tropilaelaps mercedesae</name>
    <dbReference type="NCBI Taxonomy" id="418985"/>
    <lineage>
        <taxon>Eukaryota</taxon>
        <taxon>Metazoa</taxon>
        <taxon>Ecdysozoa</taxon>
        <taxon>Arthropoda</taxon>
        <taxon>Chelicerata</taxon>
        <taxon>Arachnida</taxon>
        <taxon>Acari</taxon>
        <taxon>Parasitiformes</taxon>
        <taxon>Mesostigmata</taxon>
        <taxon>Gamasina</taxon>
        <taxon>Dermanyssoidea</taxon>
        <taxon>Laelapidae</taxon>
        <taxon>Tropilaelaps</taxon>
    </lineage>
</organism>
<dbReference type="Gene3D" id="1.25.40.180">
    <property type="match status" value="1"/>
</dbReference>
<dbReference type="EMBL" id="MNPL01002340">
    <property type="protein sequence ID" value="OQR78351.1"/>
    <property type="molecule type" value="Genomic_DNA"/>
</dbReference>
<comment type="similarity">
    <text evidence="1">Belongs to the eukaryotic initiation factor 4G family.</text>
</comment>
<keyword evidence="2 6" id="KW-0396">Initiation factor</keyword>
<proteinExistence type="inferred from homology"/>
<dbReference type="InParanoid" id="A0A1V9XY14"/>
<dbReference type="STRING" id="418985.A0A1V9XY14"/>
<evidence type="ECO:0000256" key="4">
    <source>
        <dbReference type="SAM" id="MobiDB-lite"/>
    </source>
</evidence>
<evidence type="ECO:0000256" key="1">
    <source>
        <dbReference type="ARBA" id="ARBA00005775"/>
    </source>
</evidence>
<dbReference type="OrthoDB" id="6516403at2759"/>
<feature type="region of interest" description="Disordered" evidence="4">
    <location>
        <begin position="1"/>
        <end position="24"/>
    </location>
</feature>
<dbReference type="SUPFAM" id="SSF48371">
    <property type="entry name" value="ARM repeat"/>
    <property type="match status" value="1"/>
</dbReference>
<dbReference type="Pfam" id="PF02854">
    <property type="entry name" value="MIF4G"/>
    <property type="match status" value="1"/>
</dbReference>
<dbReference type="InterPro" id="IPR016024">
    <property type="entry name" value="ARM-type_fold"/>
</dbReference>
<evidence type="ECO:0000313" key="7">
    <source>
        <dbReference type="Proteomes" id="UP000192247"/>
    </source>
</evidence>
<feature type="domain" description="MIF4G" evidence="5">
    <location>
        <begin position="51"/>
        <end position="320"/>
    </location>
</feature>
<evidence type="ECO:0000313" key="6">
    <source>
        <dbReference type="EMBL" id="OQR78351.1"/>
    </source>
</evidence>
<evidence type="ECO:0000259" key="5">
    <source>
        <dbReference type="SMART" id="SM00543"/>
    </source>
</evidence>
<reference evidence="6 7" key="1">
    <citation type="journal article" date="2017" name="Gigascience">
        <title>Draft genome of the honey bee ectoparasitic mite, Tropilaelaps mercedesae, is shaped by the parasitic life history.</title>
        <authorList>
            <person name="Dong X."/>
            <person name="Armstrong S.D."/>
            <person name="Xia D."/>
            <person name="Makepeace B.L."/>
            <person name="Darby A.C."/>
            <person name="Kadowaki T."/>
        </authorList>
    </citation>
    <scope>NUCLEOTIDE SEQUENCE [LARGE SCALE GENOMIC DNA]</scope>
    <source>
        <strain evidence="6">Wuxi-XJTLU</strain>
    </source>
</reference>
<sequence length="349" mass="40138">MSHIRSTTEKWQSRPEEVYNSQKAKKGLHVARSPWLPTRKRAQAGYHEGLRKKILGILNKVTPQRCEQLLDRMRKLRIESQAQLRVVADLLVEKAYNDMRYGSTYAWLCYMLQDAFSVPIIQQASGQSTAEPQQNLLSMLQEKVEIEFWLIADDPAAKQREERGSVLRVARENLEHQKLHNQFEDTTALARQRAVEFLRFIGCLFKLSLVKFSMMDRVFEHLLKHPTDEDFMLCAGELLQTVGEKLAKGRSLDDSANGNPAIWDSRIKFSTYTRNLNELIVRNRQALIAGQKSLSLFAILKLENMLDYNMRGWITYKSEGDFGIEKAIASIPERAYSAKGFCSCCNNNN</sequence>
<dbReference type="Proteomes" id="UP000192247">
    <property type="component" value="Unassembled WGS sequence"/>
</dbReference>
<dbReference type="PANTHER" id="PTHR23253:SF9">
    <property type="entry name" value="EUKARYOTIC TRANSLATION INITIATION FACTOR 4 GAMMA 2"/>
    <property type="match status" value="1"/>
</dbReference>
<gene>
    <name evidence="6" type="ORF">BIW11_06464</name>
</gene>
<dbReference type="GO" id="GO:0003729">
    <property type="term" value="F:mRNA binding"/>
    <property type="evidence" value="ECO:0007669"/>
    <property type="project" value="TreeGrafter"/>
</dbReference>
<dbReference type="GO" id="GO:0016281">
    <property type="term" value="C:eukaryotic translation initiation factor 4F complex"/>
    <property type="evidence" value="ECO:0007669"/>
    <property type="project" value="TreeGrafter"/>
</dbReference>
<accession>A0A1V9XY14</accession>
<dbReference type="SMART" id="SM00543">
    <property type="entry name" value="MIF4G"/>
    <property type="match status" value="1"/>
</dbReference>
<dbReference type="InterPro" id="IPR003890">
    <property type="entry name" value="MIF4G-like_typ-3"/>
</dbReference>
<dbReference type="PANTHER" id="PTHR23253">
    <property type="entry name" value="EUKARYOTIC TRANSLATION INITIATION FACTOR 4 GAMMA"/>
    <property type="match status" value="1"/>
</dbReference>
<evidence type="ECO:0000256" key="3">
    <source>
        <dbReference type="ARBA" id="ARBA00022917"/>
    </source>
</evidence>
<dbReference type="AlphaFoldDB" id="A0A1V9XY14"/>
<protein>
    <submittedName>
        <fullName evidence="6">Eukaryotic translation initiation factor 4 gamma 1-like</fullName>
    </submittedName>
</protein>
<feature type="compositionally biased region" description="Basic and acidic residues" evidence="4">
    <location>
        <begin position="1"/>
        <end position="17"/>
    </location>
</feature>
<keyword evidence="3" id="KW-0648">Protein biosynthesis</keyword>
<dbReference type="GO" id="GO:0003743">
    <property type="term" value="F:translation initiation factor activity"/>
    <property type="evidence" value="ECO:0007669"/>
    <property type="project" value="UniProtKB-KW"/>
</dbReference>
<evidence type="ECO:0000256" key="2">
    <source>
        <dbReference type="ARBA" id="ARBA00022540"/>
    </source>
</evidence>